<accession>A0ABR9AMA0</accession>
<comment type="function">
    <text evidence="12">Catalyzes the acylation of glycosyl-4,4'-diaponeurosporenoate, i.e. the esterification of glucose at the C6'' position with the carboxyl group of the C(15) fatty acid 12-methyltetradecanoic acid, to yield staphyloxanthin. This is the last step in the biosynthesis of this orange pigment, present in most staphylococci strains.</text>
</comment>
<feature type="transmembrane region" description="Helical" evidence="13">
    <location>
        <begin position="131"/>
        <end position="149"/>
    </location>
</feature>
<sequence>MKTLKKILFTLFSLFLFYRTGDMMQQFMGDPTILYSLTESVILAFLLTLFVTGGFAFLGFVFTTSKLLPEQYYTIKRPKKLTRIYHKLGVRHFRLIIVLAFWGTTKNKKRFFDGTKSGLKHLVVMSKQAEFGHFAAFWLIFLLSILLLWKGYYLIAVIANLINVIGNLYPVILQRHHRMRLDRLNG</sequence>
<evidence type="ECO:0000256" key="13">
    <source>
        <dbReference type="SAM" id="Phobius"/>
    </source>
</evidence>
<evidence type="ECO:0000256" key="5">
    <source>
        <dbReference type="ARBA" id="ARBA00022729"/>
    </source>
</evidence>
<dbReference type="EMBL" id="JACYTQ010000005">
    <property type="protein sequence ID" value="MBD8489929.1"/>
    <property type="molecule type" value="Genomic_DNA"/>
</dbReference>
<protein>
    <recommendedName>
        <fullName evidence="11">Glycosyl-4,4'-diaponeurosporenoate acyltransferase</fullName>
    </recommendedName>
</protein>
<keyword evidence="15" id="KW-1185">Reference proteome</keyword>
<comment type="caution">
    <text evidence="14">The sequence shown here is derived from an EMBL/GenBank/DDBJ whole genome shotgun (WGS) entry which is preliminary data.</text>
</comment>
<evidence type="ECO:0000313" key="14">
    <source>
        <dbReference type="EMBL" id="MBD8489929.1"/>
    </source>
</evidence>
<dbReference type="Pfam" id="PF18927">
    <property type="entry name" value="CrtO"/>
    <property type="match status" value="1"/>
</dbReference>
<proteinExistence type="inferred from homology"/>
<evidence type="ECO:0000256" key="3">
    <source>
        <dbReference type="ARBA" id="ARBA00022679"/>
    </source>
</evidence>
<keyword evidence="2" id="KW-1003">Cell membrane</keyword>
<evidence type="ECO:0000256" key="9">
    <source>
        <dbReference type="ARBA" id="ARBA00023588"/>
    </source>
</evidence>
<evidence type="ECO:0000256" key="8">
    <source>
        <dbReference type="ARBA" id="ARBA00023315"/>
    </source>
</evidence>
<evidence type="ECO:0000256" key="10">
    <source>
        <dbReference type="ARBA" id="ARBA00023603"/>
    </source>
</evidence>
<keyword evidence="3" id="KW-0808">Transferase</keyword>
<keyword evidence="4 13" id="KW-0812">Transmembrane</keyword>
<keyword evidence="6 13" id="KW-1133">Transmembrane helix</keyword>
<keyword evidence="5" id="KW-0732">Signal</keyword>
<organism evidence="14 15">
    <name type="scientific">Echinicola arenosa</name>
    <dbReference type="NCBI Taxonomy" id="2774144"/>
    <lineage>
        <taxon>Bacteria</taxon>
        <taxon>Pseudomonadati</taxon>
        <taxon>Bacteroidota</taxon>
        <taxon>Cytophagia</taxon>
        <taxon>Cytophagales</taxon>
        <taxon>Cyclobacteriaceae</taxon>
        <taxon>Echinicola</taxon>
    </lineage>
</organism>
<feature type="transmembrane region" description="Helical" evidence="13">
    <location>
        <begin position="155"/>
        <end position="173"/>
    </location>
</feature>
<evidence type="ECO:0000256" key="6">
    <source>
        <dbReference type="ARBA" id="ARBA00022989"/>
    </source>
</evidence>
<evidence type="ECO:0000256" key="1">
    <source>
        <dbReference type="ARBA" id="ARBA00004162"/>
    </source>
</evidence>
<evidence type="ECO:0000256" key="7">
    <source>
        <dbReference type="ARBA" id="ARBA00023136"/>
    </source>
</evidence>
<evidence type="ECO:0000256" key="2">
    <source>
        <dbReference type="ARBA" id="ARBA00022475"/>
    </source>
</evidence>
<gene>
    <name evidence="14" type="ORF">IFO69_14325</name>
</gene>
<keyword evidence="7 13" id="KW-0472">Membrane</keyword>
<comment type="similarity">
    <text evidence="10">Belongs to the acyltransferase CrtO family.</text>
</comment>
<keyword evidence="8" id="KW-0012">Acyltransferase</keyword>
<evidence type="ECO:0000256" key="4">
    <source>
        <dbReference type="ARBA" id="ARBA00022692"/>
    </source>
</evidence>
<dbReference type="InterPro" id="IPR044021">
    <property type="entry name" value="CrtO"/>
</dbReference>
<evidence type="ECO:0000256" key="11">
    <source>
        <dbReference type="ARBA" id="ARBA00023667"/>
    </source>
</evidence>
<comment type="subcellular location">
    <subcellularLocation>
        <location evidence="1">Cell membrane</location>
        <topology evidence="1">Single-pass membrane protein</topology>
    </subcellularLocation>
</comment>
<evidence type="ECO:0000256" key="12">
    <source>
        <dbReference type="ARBA" id="ARBA00025324"/>
    </source>
</evidence>
<feature type="transmembrane region" description="Helical" evidence="13">
    <location>
        <begin position="39"/>
        <end position="62"/>
    </location>
</feature>
<comment type="pathway">
    <text evidence="9">Carotenoid biosynthesis; staphyloxanthin biosynthesis; staphyloxanthin from farnesyl diphosphate: step 5/5.</text>
</comment>
<name>A0ABR9AMA0_9BACT</name>
<dbReference type="Proteomes" id="UP000647133">
    <property type="component" value="Unassembled WGS sequence"/>
</dbReference>
<evidence type="ECO:0000313" key="15">
    <source>
        <dbReference type="Proteomes" id="UP000647133"/>
    </source>
</evidence>
<reference evidence="14 15" key="1">
    <citation type="submission" date="2020-09" db="EMBL/GenBank/DDBJ databases">
        <title>Echinicola sp. CAU 1574 isolated from sand of Sido Beach.</title>
        <authorList>
            <person name="Kim W."/>
        </authorList>
    </citation>
    <scope>NUCLEOTIDE SEQUENCE [LARGE SCALE GENOMIC DNA]</scope>
    <source>
        <strain evidence="14 15">CAU 1574</strain>
    </source>
</reference>